<reference evidence="1" key="1">
    <citation type="submission" date="2022-11" db="EMBL/GenBank/DDBJ databases">
        <title>Genome Sequence of Boeremia exigua.</title>
        <authorList>
            <person name="Buettner E."/>
        </authorList>
    </citation>
    <scope>NUCLEOTIDE SEQUENCE</scope>
    <source>
        <strain evidence="1">CU02</strain>
    </source>
</reference>
<evidence type="ECO:0000313" key="1">
    <source>
        <dbReference type="EMBL" id="KAJ8109832.1"/>
    </source>
</evidence>
<protein>
    <submittedName>
        <fullName evidence="1">Uncharacterized protein</fullName>
    </submittedName>
</protein>
<proteinExistence type="predicted"/>
<evidence type="ECO:0000313" key="2">
    <source>
        <dbReference type="Proteomes" id="UP001153331"/>
    </source>
</evidence>
<accession>A0ACC2I3C1</accession>
<name>A0ACC2I3C1_9PLEO</name>
<organism evidence="1 2">
    <name type="scientific">Boeremia exigua</name>
    <dbReference type="NCBI Taxonomy" id="749465"/>
    <lineage>
        <taxon>Eukaryota</taxon>
        <taxon>Fungi</taxon>
        <taxon>Dikarya</taxon>
        <taxon>Ascomycota</taxon>
        <taxon>Pezizomycotina</taxon>
        <taxon>Dothideomycetes</taxon>
        <taxon>Pleosporomycetidae</taxon>
        <taxon>Pleosporales</taxon>
        <taxon>Pleosporineae</taxon>
        <taxon>Didymellaceae</taxon>
        <taxon>Boeremia</taxon>
    </lineage>
</organism>
<keyword evidence="2" id="KW-1185">Reference proteome</keyword>
<dbReference type="Proteomes" id="UP001153331">
    <property type="component" value="Unassembled WGS sequence"/>
</dbReference>
<dbReference type="EMBL" id="JAPHNI010000566">
    <property type="protein sequence ID" value="KAJ8109832.1"/>
    <property type="molecule type" value="Genomic_DNA"/>
</dbReference>
<sequence>MLKKLKSKLSRSKGTKPHRDTLPVQSSQAQPSRKSEAQHPDQQTSQPTKDVPSVAPSTSEQNYQVDMDEITNAALANTMAMLSSFGFQSTPQPRLAKTLDINALQAYSYTPLPTPTSFRLIEFSMDEVEFPLTYGKQNICRLVSYERAEAPPYLCLSYTWGCPVDKQEVRENYKRMDPWVFAPDSGDDEGEWTSIPVGQNLYRAMKQIFKTKSSVPYIWIDALCINQTDLDEKAIQLAAMGDIYAQSVRTVVWLGEGTLLDRELARFYILHQKVLTAVVAIVEEHGAAVLTEGWDEDNFYERLGLSKLDCDWKGYAKFYRERTYFDRTWVVQEVAFSKDLLILVAHHVLSFNDVSFVARFLRVSGLDNHFLYGGSEEDEEEDATQGSQSYSAPIVDSWSQVRAKIVGIGTVEWLTKIATEVDVDDLETAAYMFFLYVLGTMRTGDATEPKDKIFAAYSFLQQALKPLGIPPRFRPDYTKTDGEVYNEIGAILLELIPDFAILSEAQYRPPRQITGLATWVPDYSFREHQSLYARDRYTRYNAGGAPTKRDRLDESLYTITQRPQLPILSLNQCYLLDTVSHVTENPPPEASSFENLSKITIYQRFLVEEWQLLMSHLRATPTSPKNEHHDWHTLFVTILANQLDAEGRMPILPIHFKKMMLLSYGARRQLLEKMRKSGSFNSEDSTTISQSWLNDTENTWAEDAKRYPELIPSWEEMNEYWETLTQANYMLDEKAALNLIRQQGSESTVFGDAIARFQVGKSLFATEGGRMGLGPDTLRVGDQILLVKGARMAYVVRKLEGGEAWLLYQLIGECYVHSVMNGEALGEIEESGWTSINLV</sequence>
<gene>
    <name evidence="1" type="ORF">OPT61_g7169</name>
</gene>
<comment type="caution">
    <text evidence="1">The sequence shown here is derived from an EMBL/GenBank/DDBJ whole genome shotgun (WGS) entry which is preliminary data.</text>
</comment>